<evidence type="ECO:0000256" key="1">
    <source>
        <dbReference type="ARBA" id="ARBA00023125"/>
    </source>
</evidence>
<dbReference type="Proteomes" id="UP001526147">
    <property type="component" value="Unassembled WGS sequence"/>
</dbReference>
<name>A0ABT3DFJ2_9BACI</name>
<organism evidence="3 4">
    <name type="scientific">Metabacillus halosaccharovorans</name>
    <dbReference type="NCBI Taxonomy" id="930124"/>
    <lineage>
        <taxon>Bacteria</taxon>
        <taxon>Bacillati</taxon>
        <taxon>Bacillota</taxon>
        <taxon>Bacilli</taxon>
        <taxon>Bacillales</taxon>
        <taxon>Bacillaceae</taxon>
        <taxon>Metabacillus</taxon>
    </lineage>
</organism>
<dbReference type="PROSITE" id="PS50995">
    <property type="entry name" value="HTH_MARR_2"/>
    <property type="match status" value="1"/>
</dbReference>
<dbReference type="InterPro" id="IPR036390">
    <property type="entry name" value="WH_DNA-bd_sf"/>
</dbReference>
<reference evidence="3 4" key="1">
    <citation type="submission" date="2022-10" db="EMBL/GenBank/DDBJ databases">
        <title>Draft genome assembly of moderately radiation resistant bacterium Metabacillus halosaccharovorans.</title>
        <authorList>
            <person name="Pal S."/>
            <person name="Gopinathan A."/>
        </authorList>
    </citation>
    <scope>NUCLEOTIDE SEQUENCE [LARGE SCALE GENOMIC DNA]</scope>
    <source>
        <strain evidence="3 4">VITHBRA001</strain>
    </source>
</reference>
<dbReference type="InterPro" id="IPR039422">
    <property type="entry name" value="MarR/SlyA-like"/>
</dbReference>
<dbReference type="Pfam" id="PF12802">
    <property type="entry name" value="MarR_2"/>
    <property type="match status" value="1"/>
</dbReference>
<dbReference type="SMART" id="SM00347">
    <property type="entry name" value="HTH_MARR"/>
    <property type="match status" value="1"/>
</dbReference>
<accession>A0ABT3DFJ2</accession>
<proteinExistence type="predicted"/>
<dbReference type="PANTHER" id="PTHR33164:SF94">
    <property type="entry name" value="TRANSCRIPTIONAL REGULATORY PROTEIN-RELATED"/>
    <property type="match status" value="1"/>
</dbReference>
<protein>
    <submittedName>
        <fullName evidence="3">MarR family transcriptional regulator</fullName>
    </submittedName>
</protein>
<dbReference type="InterPro" id="IPR000835">
    <property type="entry name" value="HTH_MarR-typ"/>
</dbReference>
<comment type="caution">
    <text evidence="3">The sequence shown here is derived from an EMBL/GenBank/DDBJ whole genome shotgun (WGS) entry which is preliminary data.</text>
</comment>
<evidence type="ECO:0000259" key="2">
    <source>
        <dbReference type="PROSITE" id="PS50995"/>
    </source>
</evidence>
<keyword evidence="4" id="KW-1185">Reference proteome</keyword>
<feature type="domain" description="HTH marR-type" evidence="2">
    <location>
        <begin position="1"/>
        <end position="142"/>
    </location>
</feature>
<dbReference type="PANTHER" id="PTHR33164">
    <property type="entry name" value="TRANSCRIPTIONAL REGULATOR, MARR FAMILY"/>
    <property type="match status" value="1"/>
</dbReference>
<dbReference type="InterPro" id="IPR036388">
    <property type="entry name" value="WH-like_DNA-bd_sf"/>
</dbReference>
<gene>
    <name evidence="3" type="ORF">OIH86_08230</name>
</gene>
<dbReference type="Gene3D" id="1.10.10.10">
    <property type="entry name" value="Winged helix-like DNA-binding domain superfamily/Winged helix DNA-binding domain"/>
    <property type="match status" value="1"/>
</dbReference>
<evidence type="ECO:0000313" key="4">
    <source>
        <dbReference type="Proteomes" id="UP001526147"/>
    </source>
</evidence>
<dbReference type="EMBL" id="JAOYEY010000032">
    <property type="protein sequence ID" value="MCV9885638.1"/>
    <property type="molecule type" value="Genomic_DNA"/>
</dbReference>
<evidence type="ECO:0000313" key="3">
    <source>
        <dbReference type="EMBL" id="MCV9885638.1"/>
    </source>
</evidence>
<dbReference type="RefSeq" id="WP_264142381.1">
    <property type="nucleotide sequence ID" value="NZ_JAOYEY010000032.1"/>
</dbReference>
<keyword evidence="1" id="KW-0238">DNA-binding</keyword>
<sequence length="142" mass="16321">MKSNEPNQLISDWMSLANIQIRVEHELESILQETHQLTLKEFYVLLFLSQAPNKKLKLQQLQNMVGLSQSAMSRLVSRFEAKGCGTLRRHVCVEDRRAIFTALTESGEKKLEEAIQTVHQTLQHSFADKGIQAELKRLLSQF</sequence>
<dbReference type="SUPFAM" id="SSF46785">
    <property type="entry name" value="Winged helix' DNA-binding domain"/>
    <property type="match status" value="1"/>
</dbReference>